<organism evidence="1">
    <name type="scientific">mine drainage metagenome</name>
    <dbReference type="NCBI Taxonomy" id="410659"/>
    <lineage>
        <taxon>unclassified sequences</taxon>
        <taxon>metagenomes</taxon>
        <taxon>ecological metagenomes</taxon>
    </lineage>
</organism>
<evidence type="ECO:0000313" key="1">
    <source>
        <dbReference type="EMBL" id="VAY89732.1"/>
    </source>
</evidence>
<protein>
    <submittedName>
        <fullName evidence="1">Uncharacterized protein</fullName>
    </submittedName>
</protein>
<accession>A0A3P3ZSS5</accession>
<reference evidence="1" key="1">
    <citation type="submission" date="2018-10" db="EMBL/GenBank/DDBJ databases">
        <authorList>
            <person name="Plewniak F."/>
        </authorList>
    </citation>
    <scope>NUCLEOTIDE SEQUENCE</scope>
</reference>
<dbReference type="EMBL" id="UOYP01000716">
    <property type="protein sequence ID" value="VAY89732.1"/>
    <property type="molecule type" value="Genomic_DNA"/>
</dbReference>
<gene>
    <name evidence="1" type="ORF">CARN8_900004</name>
</gene>
<proteinExistence type="predicted"/>
<dbReference type="AlphaFoldDB" id="A0A3P3ZSS5"/>
<sequence length="58" mass="7203">MRRDCLNFGRNFAVRAKLLKILPDFFYLATYRGLIQTCHFSRHHFEQQNDNMRFFDRF</sequence>
<name>A0A3P3ZSS5_9ZZZZ</name>